<comment type="subcellular location">
    <subcellularLocation>
        <location evidence="1">Membrane</location>
        <topology evidence="1">Multi-pass membrane protein</topology>
    </subcellularLocation>
</comment>
<feature type="domain" description="Ion transport" evidence="6">
    <location>
        <begin position="2"/>
        <end position="209"/>
    </location>
</feature>
<evidence type="ECO:0000256" key="4">
    <source>
        <dbReference type="ARBA" id="ARBA00023136"/>
    </source>
</evidence>
<dbReference type="InterPro" id="IPR005821">
    <property type="entry name" value="Ion_trans_dom"/>
</dbReference>
<feature type="signal peptide" evidence="5">
    <location>
        <begin position="1"/>
        <end position="18"/>
    </location>
</feature>
<gene>
    <name evidence="7" type="ORF">Pfra01_001354900</name>
</gene>
<evidence type="ECO:0000256" key="1">
    <source>
        <dbReference type="ARBA" id="ARBA00004141"/>
    </source>
</evidence>
<organism evidence="7 8">
    <name type="scientific">Phytophthora fragariaefolia</name>
    <dbReference type="NCBI Taxonomy" id="1490495"/>
    <lineage>
        <taxon>Eukaryota</taxon>
        <taxon>Sar</taxon>
        <taxon>Stramenopiles</taxon>
        <taxon>Oomycota</taxon>
        <taxon>Peronosporomycetes</taxon>
        <taxon>Peronosporales</taxon>
        <taxon>Peronosporaceae</taxon>
        <taxon>Phytophthora</taxon>
    </lineage>
</organism>
<keyword evidence="2" id="KW-0812">Transmembrane</keyword>
<dbReference type="PRINTS" id="PR01463">
    <property type="entry name" value="EAGCHANLFMLY"/>
</dbReference>
<dbReference type="Gene3D" id="1.10.287.70">
    <property type="match status" value="1"/>
</dbReference>
<keyword evidence="8" id="KW-1185">Reference proteome</keyword>
<sequence>MWDLLLTSLVVYTTLVVPYRVCFQVEASGGFAVLENGMDVAFFIDIALNFITGLPLPSGEVSYNLRVIVKAYMRGWFAVDFLSTLPFESIAKLFGVGNNAHAALLSAKLLRGLKILRLFKLARIRRLGKVFANLEDAVYTNQSLVSLAKLALTMLFIAHLVACLWYAVGRIDSTESWLVTLVSDPAGQVTDPNFLQYARSVYWAIVTMVSRSVI</sequence>
<dbReference type="AlphaFoldDB" id="A0A9W6XLK4"/>
<protein>
    <submittedName>
        <fullName evidence="7">Unnamed protein product</fullName>
    </submittedName>
</protein>
<dbReference type="GO" id="GO:0005886">
    <property type="term" value="C:plasma membrane"/>
    <property type="evidence" value="ECO:0007669"/>
    <property type="project" value="TreeGrafter"/>
</dbReference>
<accession>A0A9W6XLK4</accession>
<dbReference type="Proteomes" id="UP001165121">
    <property type="component" value="Unassembled WGS sequence"/>
</dbReference>
<dbReference type="InterPro" id="IPR003938">
    <property type="entry name" value="K_chnl_volt-dep_EAG/ELK/ERG"/>
</dbReference>
<proteinExistence type="predicted"/>
<keyword evidence="5" id="KW-0732">Signal</keyword>
<keyword evidence="4" id="KW-0472">Membrane</keyword>
<dbReference type="PANTHER" id="PTHR10217:SF435">
    <property type="entry name" value="POTASSIUM VOLTAGE-GATED CHANNEL PROTEIN EAG"/>
    <property type="match status" value="1"/>
</dbReference>
<dbReference type="EMBL" id="BSXT01001390">
    <property type="protein sequence ID" value="GMF41998.1"/>
    <property type="molecule type" value="Genomic_DNA"/>
</dbReference>
<evidence type="ECO:0000256" key="5">
    <source>
        <dbReference type="SAM" id="SignalP"/>
    </source>
</evidence>
<dbReference type="OrthoDB" id="432483at2759"/>
<name>A0A9W6XLK4_9STRA</name>
<evidence type="ECO:0000313" key="7">
    <source>
        <dbReference type="EMBL" id="GMF41998.1"/>
    </source>
</evidence>
<evidence type="ECO:0000313" key="8">
    <source>
        <dbReference type="Proteomes" id="UP001165121"/>
    </source>
</evidence>
<comment type="caution">
    <text evidence="7">The sequence shown here is derived from an EMBL/GenBank/DDBJ whole genome shotgun (WGS) entry which is preliminary data.</text>
</comment>
<keyword evidence="3" id="KW-1133">Transmembrane helix</keyword>
<reference evidence="7" key="1">
    <citation type="submission" date="2023-04" db="EMBL/GenBank/DDBJ databases">
        <title>Phytophthora fragariaefolia NBRC 109709.</title>
        <authorList>
            <person name="Ichikawa N."/>
            <person name="Sato H."/>
            <person name="Tonouchi N."/>
        </authorList>
    </citation>
    <scope>NUCLEOTIDE SEQUENCE</scope>
    <source>
        <strain evidence="7">NBRC 109709</strain>
    </source>
</reference>
<dbReference type="GO" id="GO:0005249">
    <property type="term" value="F:voltage-gated potassium channel activity"/>
    <property type="evidence" value="ECO:0007669"/>
    <property type="project" value="InterPro"/>
</dbReference>
<dbReference type="GO" id="GO:0042391">
    <property type="term" value="P:regulation of membrane potential"/>
    <property type="evidence" value="ECO:0007669"/>
    <property type="project" value="TreeGrafter"/>
</dbReference>
<feature type="chain" id="PRO_5040739550" evidence="5">
    <location>
        <begin position="19"/>
        <end position="214"/>
    </location>
</feature>
<evidence type="ECO:0000256" key="2">
    <source>
        <dbReference type="ARBA" id="ARBA00022692"/>
    </source>
</evidence>
<dbReference type="Pfam" id="PF00520">
    <property type="entry name" value="Ion_trans"/>
    <property type="match status" value="1"/>
</dbReference>
<evidence type="ECO:0000256" key="3">
    <source>
        <dbReference type="ARBA" id="ARBA00022989"/>
    </source>
</evidence>
<evidence type="ECO:0000259" key="6">
    <source>
        <dbReference type="Pfam" id="PF00520"/>
    </source>
</evidence>
<dbReference type="SUPFAM" id="SSF81324">
    <property type="entry name" value="Voltage-gated potassium channels"/>
    <property type="match status" value="1"/>
</dbReference>
<dbReference type="InterPro" id="IPR050818">
    <property type="entry name" value="KCNH_animal-type"/>
</dbReference>
<dbReference type="PANTHER" id="PTHR10217">
    <property type="entry name" value="VOLTAGE AND LIGAND GATED POTASSIUM CHANNEL"/>
    <property type="match status" value="1"/>
</dbReference>